<gene>
    <name evidence="4" type="ORF">F2Y61_22295</name>
</gene>
<dbReference type="RefSeq" id="WP_149941312.1">
    <property type="nucleotide sequence ID" value="NZ_VVZB01000027.1"/>
</dbReference>
<proteinExistence type="predicted"/>
<feature type="compositionally biased region" description="Basic and acidic residues" evidence="2">
    <location>
        <begin position="45"/>
        <end position="63"/>
    </location>
</feature>
<keyword evidence="1" id="KW-0175">Coiled coil</keyword>
<keyword evidence="3" id="KW-0812">Transmembrane</keyword>
<dbReference type="EMBL" id="VVZB01000027">
    <property type="protein sequence ID" value="KAA5378994.1"/>
    <property type="molecule type" value="Genomic_DNA"/>
</dbReference>
<organism evidence="4 5">
    <name type="scientific">Phocaeicola dorei</name>
    <dbReference type="NCBI Taxonomy" id="357276"/>
    <lineage>
        <taxon>Bacteria</taxon>
        <taxon>Pseudomonadati</taxon>
        <taxon>Bacteroidota</taxon>
        <taxon>Bacteroidia</taxon>
        <taxon>Bacteroidales</taxon>
        <taxon>Bacteroidaceae</taxon>
        <taxon>Phocaeicola</taxon>
    </lineage>
</organism>
<evidence type="ECO:0000313" key="5">
    <source>
        <dbReference type="Proteomes" id="UP000347681"/>
    </source>
</evidence>
<feature type="region of interest" description="Disordered" evidence="2">
    <location>
        <begin position="41"/>
        <end position="63"/>
    </location>
</feature>
<comment type="caution">
    <text evidence="4">The sequence shown here is derived from an EMBL/GenBank/DDBJ whole genome shotgun (WGS) entry which is preliminary data.</text>
</comment>
<evidence type="ECO:0000256" key="2">
    <source>
        <dbReference type="SAM" id="MobiDB-lite"/>
    </source>
</evidence>
<feature type="coiled-coil region" evidence="1">
    <location>
        <begin position="107"/>
        <end position="134"/>
    </location>
</feature>
<accession>A0A5M5ZNA4</accession>
<name>A0A5M5ZNA4_9BACT</name>
<evidence type="ECO:0000313" key="4">
    <source>
        <dbReference type="EMBL" id="KAA5378994.1"/>
    </source>
</evidence>
<protein>
    <submittedName>
        <fullName evidence="4">Uncharacterized protein</fullName>
    </submittedName>
</protein>
<reference evidence="4 5" key="1">
    <citation type="journal article" date="2019" name="Nat. Med.">
        <title>A library of human gut bacterial isolates paired with longitudinal multiomics data enables mechanistic microbiome research.</title>
        <authorList>
            <person name="Poyet M."/>
            <person name="Groussin M."/>
            <person name="Gibbons S.M."/>
            <person name="Avila-Pacheco J."/>
            <person name="Jiang X."/>
            <person name="Kearney S.M."/>
            <person name="Perrotta A.R."/>
            <person name="Berdy B."/>
            <person name="Zhao S."/>
            <person name="Lieberman T.D."/>
            <person name="Swanson P.K."/>
            <person name="Smith M."/>
            <person name="Roesemann S."/>
            <person name="Alexander J.E."/>
            <person name="Rich S.A."/>
            <person name="Livny J."/>
            <person name="Vlamakis H."/>
            <person name="Clish C."/>
            <person name="Bullock K."/>
            <person name="Deik A."/>
            <person name="Scott J."/>
            <person name="Pierce K.A."/>
            <person name="Xavier R.J."/>
            <person name="Alm E.J."/>
        </authorList>
    </citation>
    <scope>NUCLEOTIDE SEQUENCE [LARGE SCALE GENOMIC DNA]</scope>
    <source>
        <strain evidence="4 5">BIOML-A5</strain>
    </source>
</reference>
<keyword evidence="3" id="KW-0472">Membrane</keyword>
<feature type="transmembrane region" description="Helical" evidence="3">
    <location>
        <begin position="140"/>
        <end position="158"/>
    </location>
</feature>
<dbReference type="Proteomes" id="UP000347681">
    <property type="component" value="Unassembled WGS sequence"/>
</dbReference>
<evidence type="ECO:0000256" key="1">
    <source>
        <dbReference type="SAM" id="Coils"/>
    </source>
</evidence>
<evidence type="ECO:0000256" key="3">
    <source>
        <dbReference type="SAM" id="Phobius"/>
    </source>
</evidence>
<keyword evidence="3" id="KW-1133">Transmembrane helix</keyword>
<sequence>MVKGQNKNKPFQKRRVNISTPAVDNEYDLERNIKRINSYSRTRRNSKDKVHSHITDSVERDDSSPYGNGVIETPIVSSNRQRTGDSVAWDSYVRLDDKITDFDYKNNQAHTDLRKELESKIKDSIKECNDAISKRLHIQWYVWTIIGLVTIVGIWYLFSYADVHPLPSKVEDMDKRLHSIENKINVSANDTTLRLRAK</sequence>
<dbReference type="AlphaFoldDB" id="A0A5M5ZNA4"/>